<accession>A0ABY7C911</accession>
<keyword evidence="4" id="KW-1185">Reference proteome</keyword>
<name>A0ABY7C911_9BASI</name>
<dbReference type="InterPro" id="IPR029466">
    <property type="entry name" value="NAM-associated_C"/>
</dbReference>
<evidence type="ECO:0000259" key="2">
    <source>
        <dbReference type="Pfam" id="PF14303"/>
    </source>
</evidence>
<sequence>MDFSQPANEPPSQKRDFARRAKAHDQPEIDVALLQAQNERNRINLKIMSKDMSACCNDDSREYFRIKRQKILAEERASARSSAQNNSSPQAGPSCS</sequence>
<feature type="compositionally biased region" description="Basic and acidic residues" evidence="1">
    <location>
        <begin position="12"/>
        <end position="25"/>
    </location>
</feature>
<proteinExistence type="predicted"/>
<feature type="region of interest" description="Disordered" evidence="1">
    <location>
        <begin position="74"/>
        <end position="96"/>
    </location>
</feature>
<feature type="region of interest" description="Disordered" evidence="1">
    <location>
        <begin position="1"/>
        <end position="25"/>
    </location>
</feature>
<dbReference type="Pfam" id="PF14303">
    <property type="entry name" value="NAM-associated"/>
    <property type="match status" value="1"/>
</dbReference>
<protein>
    <recommendedName>
        <fullName evidence="2">No apical meristem-associated C-terminal domain-containing protein</fullName>
    </recommendedName>
</protein>
<dbReference type="Proteomes" id="UP001164743">
    <property type="component" value="Chromosome 1A"/>
</dbReference>
<dbReference type="GeneID" id="77806567"/>
<feature type="domain" description="No apical meristem-associated C-terminal" evidence="2">
    <location>
        <begin position="12"/>
        <end position="71"/>
    </location>
</feature>
<dbReference type="EMBL" id="CP110421">
    <property type="protein sequence ID" value="WAQ81285.1"/>
    <property type="molecule type" value="Genomic_DNA"/>
</dbReference>
<reference evidence="3" key="1">
    <citation type="submission" date="2022-10" db="EMBL/GenBank/DDBJ databases">
        <title>Puccinia triticina Genome sequencing and assembly.</title>
        <authorList>
            <person name="Li C."/>
        </authorList>
    </citation>
    <scope>NUCLEOTIDE SEQUENCE</scope>
    <source>
        <strain evidence="3">Pt15</strain>
    </source>
</reference>
<evidence type="ECO:0000313" key="3">
    <source>
        <dbReference type="EMBL" id="WAQ81285.1"/>
    </source>
</evidence>
<evidence type="ECO:0000313" key="4">
    <source>
        <dbReference type="Proteomes" id="UP001164743"/>
    </source>
</evidence>
<organism evidence="3 4">
    <name type="scientific">Puccinia triticina</name>
    <dbReference type="NCBI Taxonomy" id="208348"/>
    <lineage>
        <taxon>Eukaryota</taxon>
        <taxon>Fungi</taxon>
        <taxon>Dikarya</taxon>
        <taxon>Basidiomycota</taxon>
        <taxon>Pucciniomycotina</taxon>
        <taxon>Pucciniomycetes</taxon>
        <taxon>Pucciniales</taxon>
        <taxon>Pucciniaceae</taxon>
        <taxon>Puccinia</taxon>
    </lineage>
</organism>
<evidence type="ECO:0000256" key="1">
    <source>
        <dbReference type="SAM" id="MobiDB-lite"/>
    </source>
</evidence>
<feature type="compositionally biased region" description="Polar residues" evidence="1">
    <location>
        <begin position="1"/>
        <end position="11"/>
    </location>
</feature>
<dbReference type="RefSeq" id="XP_053016840.1">
    <property type="nucleotide sequence ID" value="XM_053165672.1"/>
</dbReference>
<feature type="compositionally biased region" description="Low complexity" evidence="1">
    <location>
        <begin position="79"/>
        <end position="96"/>
    </location>
</feature>
<gene>
    <name evidence="3" type="ORF">PtA15_1A625</name>
</gene>